<protein>
    <recommendedName>
        <fullName evidence="3">Phytanoyl-CoA dioxygenase</fullName>
    </recommendedName>
</protein>
<name>K3W8I0_GLOUD</name>
<dbReference type="OMA" id="CYLSYAG"/>
<dbReference type="VEuPathDB" id="FungiDB:PYU1_G001271"/>
<reference evidence="1" key="3">
    <citation type="submission" date="2015-02" db="UniProtKB">
        <authorList>
            <consortium name="EnsemblProtists"/>
        </authorList>
    </citation>
    <scope>IDENTIFICATION</scope>
    <source>
        <strain evidence="1">DAOM BR144</strain>
    </source>
</reference>
<dbReference type="Proteomes" id="UP000019132">
    <property type="component" value="Unassembled WGS sequence"/>
</dbReference>
<evidence type="ECO:0008006" key="3">
    <source>
        <dbReference type="Google" id="ProtNLM"/>
    </source>
</evidence>
<evidence type="ECO:0000313" key="1">
    <source>
        <dbReference type="EnsemblProtists" id="PYU1_T001271"/>
    </source>
</evidence>
<keyword evidence="2" id="KW-1185">Reference proteome</keyword>
<dbReference type="AlphaFoldDB" id="K3W8I0"/>
<dbReference type="eggNOG" id="ENOG502SREZ">
    <property type="taxonomic scope" value="Eukaryota"/>
</dbReference>
<sequence>MRWEAKHWVALKSLPEGVEQEPHHDFPSFETGHVRTKYQTIQAGAMVWPMPNTKLIAYDSCFTEADAWERLALEFSAGDCIIFRGDLVHAGASFDAMNYRIHCTLTVKGIKWRRDAAETALFKQIKCAYCPFMVQMKLKVRNHT</sequence>
<dbReference type="EMBL" id="GL376626">
    <property type="status" value="NOT_ANNOTATED_CDS"/>
    <property type="molecule type" value="Genomic_DNA"/>
</dbReference>
<dbReference type="EnsemblProtists" id="PYU1_T001271">
    <property type="protein sequence ID" value="PYU1_T001271"/>
    <property type="gene ID" value="PYU1_G001271"/>
</dbReference>
<organism evidence="1 2">
    <name type="scientific">Globisporangium ultimum (strain ATCC 200006 / CBS 805.95 / DAOM BR144)</name>
    <name type="common">Pythium ultimum</name>
    <dbReference type="NCBI Taxonomy" id="431595"/>
    <lineage>
        <taxon>Eukaryota</taxon>
        <taxon>Sar</taxon>
        <taxon>Stramenopiles</taxon>
        <taxon>Oomycota</taxon>
        <taxon>Peronosporomycetes</taxon>
        <taxon>Pythiales</taxon>
        <taxon>Pythiaceae</taxon>
        <taxon>Globisporangium</taxon>
    </lineage>
</organism>
<reference evidence="2" key="2">
    <citation type="submission" date="2010-04" db="EMBL/GenBank/DDBJ databases">
        <authorList>
            <person name="Buell R."/>
            <person name="Hamilton J."/>
            <person name="Hostetler J."/>
        </authorList>
    </citation>
    <scope>NUCLEOTIDE SEQUENCE [LARGE SCALE GENOMIC DNA]</scope>
    <source>
        <strain evidence="2">DAOM:BR144</strain>
    </source>
</reference>
<dbReference type="HOGENOM" id="CLU_124801_0_0_1"/>
<evidence type="ECO:0000313" key="2">
    <source>
        <dbReference type="Proteomes" id="UP000019132"/>
    </source>
</evidence>
<dbReference type="InParanoid" id="K3W8I0"/>
<reference evidence="2" key="1">
    <citation type="journal article" date="2010" name="Genome Biol.">
        <title>Genome sequence of the necrotrophic plant pathogen Pythium ultimum reveals original pathogenicity mechanisms and effector repertoire.</title>
        <authorList>
            <person name="Levesque C.A."/>
            <person name="Brouwer H."/>
            <person name="Cano L."/>
            <person name="Hamilton J.P."/>
            <person name="Holt C."/>
            <person name="Huitema E."/>
            <person name="Raffaele S."/>
            <person name="Robideau G.P."/>
            <person name="Thines M."/>
            <person name="Win J."/>
            <person name="Zerillo M.M."/>
            <person name="Beakes G.W."/>
            <person name="Boore J.L."/>
            <person name="Busam D."/>
            <person name="Dumas B."/>
            <person name="Ferriera S."/>
            <person name="Fuerstenberg S.I."/>
            <person name="Gachon C.M."/>
            <person name="Gaulin E."/>
            <person name="Govers F."/>
            <person name="Grenville-Briggs L."/>
            <person name="Horner N."/>
            <person name="Hostetler J."/>
            <person name="Jiang R.H."/>
            <person name="Johnson J."/>
            <person name="Krajaejun T."/>
            <person name="Lin H."/>
            <person name="Meijer H.J."/>
            <person name="Moore B."/>
            <person name="Morris P."/>
            <person name="Phuntmart V."/>
            <person name="Puiu D."/>
            <person name="Shetty J."/>
            <person name="Stajich J.E."/>
            <person name="Tripathy S."/>
            <person name="Wawra S."/>
            <person name="van West P."/>
            <person name="Whitty B.R."/>
            <person name="Coutinho P.M."/>
            <person name="Henrissat B."/>
            <person name="Martin F."/>
            <person name="Thomas P.D."/>
            <person name="Tyler B.M."/>
            <person name="De Vries R.P."/>
            <person name="Kamoun S."/>
            <person name="Yandell M."/>
            <person name="Tisserat N."/>
            <person name="Buell C.R."/>
        </authorList>
    </citation>
    <scope>NUCLEOTIDE SEQUENCE</scope>
    <source>
        <strain evidence="2">DAOM:BR144</strain>
    </source>
</reference>
<proteinExistence type="predicted"/>
<accession>K3W8I0</accession>